<dbReference type="AlphaFoldDB" id="A0A5D5AL22"/>
<keyword evidence="2" id="KW-0282">Flagellum</keyword>
<evidence type="ECO:0000313" key="3">
    <source>
        <dbReference type="Proteomes" id="UP000324104"/>
    </source>
</evidence>
<keyword evidence="2" id="KW-0969">Cilium</keyword>
<accession>A0A5D5AL22</accession>
<dbReference type="Proteomes" id="UP000324104">
    <property type="component" value="Unassembled WGS sequence"/>
</dbReference>
<evidence type="ECO:0000313" key="2">
    <source>
        <dbReference type="EMBL" id="TYT61645.1"/>
    </source>
</evidence>
<dbReference type="EMBL" id="VTAW01000015">
    <property type="protein sequence ID" value="TYT61645.1"/>
    <property type="molecule type" value="Genomic_DNA"/>
</dbReference>
<organism evidence="2 3">
    <name type="scientific">Natrialba swarupiae</name>
    <dbReference type="NCBI Taxonomy" id="2448032"/>
    <lineage>
        <taxon>Archaea</taxon>
        <taxon>Methanobacteriati</taxon>
        <taxon>Methanobacteriota</taxon>
        <taxon>Stenosarchaea group</taxon>
        <taxon>Halobacteria</taxon>
        <taxon>Halobacteriales</taxon>
        <taxon>Natrialbaceae</taxon>
        <taxon>Natrialba</taxon>
    </lineage>
</organism>
<dbReference type="InterPro" id="IPR055923">
    <property type="entry name" value="DUF7500"/>
</dbReference>
<dbReference type="RefSeq" id="WP_149081794.1">
    <property type="nucleotide sequence ID" value="NZ_VTAW01000015.1"/>
</dbReference>
<sequence>MTDSNNEKNPKENADVPPVLPGEQPSGSSAGGGALSPEDLDFTESPYVSEVSDGRYVVSADHSPPNVADDTRSSPPQSRSRSNPQPTQKSDTDETGTDRAADAQRDHQPIQSPEAARSILANELERADARFAVDIVSQFDDNGVRHRTTSDDPIGIFDNLVLWYAQHVAPETPTQRTTSLLMAKSEFTPPLSPAQIRRTARAHGLNRSSTLGDLLDALED</sequence>
<feature type="compositionally biased region" description="Low complexity" evidence="1">
    <location>
        <begin position="73"/>
        <end position="88"/>
    </location>
</feature>
<keyword evidence="2" id="KW-0966">Cell projection</keyword>
<feature type="region of interest" description="Disordered" evidence="1">
    <location>
        <begin position="1"/>
        <end position="113"/>
    </location>
</feature>
<gene>
    <name evidence="2" type="ORF">FYC77_12300</name>
</gene>
<dbReference type="Pfam" id="PF24332">
    <property type="entry name" value="DUF7500"/>
    <property type="match status" value="1"/>
</dbReference>
<feature type="compositionally biased region" description="Basic and acidic residues" evidence="1">
    <location>
        <begin position="90"/>
        <end position="108"/>
    </location>
</feature>
<protein>
    <submittedName>
        <fullName evidence="2">Flagella cluster protein</fullName>
    </submittedName>
</protein>
<reference evidence="2 3" key="1">
    <citation type="submission" date="2019-08" db="EMBL/GenBank/DDBJ databases">
        <title>Archaea genome.</title>
        <authorList>
            <person name="Kajale S."/>
            <person name="Shouche Y."/>
            <person name="Deshpande N."/>
            <person name="Sharma A."/>
        </authorList>
    </citation>
    <scope>NUCLEOTIDE SEQUENCE [LARGE SCALE GENOMIC DNA]</scope>
    <source>
        <strain evidence="2 3">ESP3B_9</strain>
    </source>
</reference>
<evidence type="ECO:0000256" key="1">
    <source>
        <dbReference type="SAM" id="MobiDB-lite"/>
    </source>
</evidence>
<proteinExistence type="predicted"/>
<feature type="compositionally biased region" description="Basic and acidic residues" evidence="1">
    <location>
        <begin position="1"/>
        <end position="14"/>
    </location>
</feature>
<keyword evidence="3" id="KW-1185">Reference proteome</keyword>
<name>A0A5D5AL22_9EURY</name>
<comment type="caution">
    <text evidence="2">The sequence shown here is derived from an EMBL/GenBank/DDBJ whole genome shotgun (WGS) entry which is preliminary data.</text>
</comment>